<accession>A0A9P4WXI5</accession>
<organism evidence="2 3">
    <name type="scientific">Didymella heteroderae</name>
    <dbReference type="NCBI Taxonomy" id="1769908"/>
    <lineage>
        <taxon>Eukaryota</taxon>
        <taxon>Fungi</taxon>
        <taxon>Dikarya</taxon>
        <taxon>Ascomycota</taxon>
        <taxon>Pezizomycotina</taxon>
        <taxon>Dothideomycetes</taxon>
        <taxon>Pleosporomycetidae</taxon>
        <taxon>Pleosporales</taxon>
        <taxon>Pleosporineae</taxon>
        <taxon>Didymellaceae</taxon>
        <taxon>Didymella</taxon>
    </lineage>
</organism>
<sequence length="146" mass="17166">MPHNGFRRPFRGGGRSPMNTGSSEEAAFLPYIIETIAAALQKKTDSDRRSCTCGRPTFDIKCFREHRFDWCRLHQRAIVFGRRSCTENDYRECQPVRWQKHPDWEHIVKGSFDVGNFAFKKIRDLCELLFPVEECPEKYENGWYVG</sequence>
<dbReference type="EMBL" id="SWKV01000008">
    <property type="protein sequence ID" value="KAF3044618.1"/>
    <property type="molecule type" value="Genomic_DNA"/>
</dbReference>
<comment type="caution">
    <text evidence="2">The sequence shown here is derived from an EMBL/GenBank/DDBJ whole genome shotgun (WGS) entry which is preliminary data.</text>
</comment>
<gene>
    <name evidence="2" type="ORF">E8E12_004016</name>
</gene>
<dbReference type="OrthoDB" id="3782360at2759"/>
<keyword evidence="3" id="KW-1185">Reference proteome</keyword>
<dbReference type="Proteomes" id="UP000758155">
    <property type="component" value="Unassembled WGS sequence"/>
</dbReference>
<dbReference type="AlphaFoldDB" id="A0A9P4WXI5"/>
<proteinExistence type="predicted"/>
<feature type="region of interest" description="Disordered" evidence="1">
    <location>
        <begin position="1"/>
        <end position="21"/>
    </location>
</feature>
<reference evidence="2" key="1">
    <citation type="submission" date="2019-04" db="EMBL/GenBank/DDBJ databases">
        <title>Sequencing of skin fungus with MAO and IRED activity.</title>
        <authorList>
            <person name="Marsaioli A.J."/>
            <person name="Bonatto J.M.C."/>
            <person name="Reis Junior O."/>
        </authorList>
    </citation>
    <scope>NUCLEOTIDE SEQUENCE</scope>
    <source>
        <strain evidence="2">28M1</strain>
    </source>
</reference>
<name>A0A9P4WXI5_9PLEO</name>
<protein>
    <submittedName>
        <fullName evidence="2">Uncharacterized protein</fullName>
    </submittedName>
</protein>
<evidence type="ECO:0000313" key="3">
    <source>
        <dbReference type="Proteomes" id="UP000758155"/>
    </source>
</evidence>
<evidence type="ECO:0000313" key="2">
    <source>
        <dbReference type="EMBL" id="KAF3044618.1"/>
    </source>
</evidence>
<evidence type="ECO:0000256" key="1">
    <source>
        <dbReference type="SAM" id="MobiDB-lite"/>
    </source>
</evidence>
<feature type="compositionally biased region" description="Basic residues" evidence="1">
    <location>
        <begin position="1"/>
        <end position="10"/>
    </location>
</feature>